<dbReference type="InterPro" id="IPR018392">
    <property type="entry name" value="LysM"/>
</dbReference>
<evidence type="ECO:0000259" key="3">
    <source>
        <dbReference type="PROSITE" id="PS51840"/>
    </source>
</evidence>
<dbReference type="EMBL" id="JBDFQZ010000004">
    <property type="protein sequence ID" value="KAK9735074.1"/>
    <property type="molecule type" value="Genomic_DNA"/>
</dbReference>
<feature type="compositionally biased region" description="Basic and acidic residues" evidence="1">
    <location>
        <begin position="1"/>
        <end position="21"/>
    </location>
</feature>
<feature type="region of interest" description="Disordered" evidence="1">
    <location>
        <begin position="1"/>
        <end position="57"/>
    </location>
</feature>
<feature type="compositionally biased region" description="Polar residues" evidence="1">
    <location>
        <begin position="22"/>
        <end position="42"/>
    </location>
</feature>
<evidence type="ECO:0000313" key="5">
    <source>
        <dbReference type="Proteomes" id="UP001443914"/>
    </source>
</evidence>
<reference evidence="4 5" key="1">
    <citation type="submission" date="2024-03" db="EMBL/GenBank/DDBJ databases">
        <title>WGS assembly of Saponaria officinalis var. Norfolk2.</title>
        <authorList>
            <person name="Jenkins J."/>
            <person name="Shu S."/>
            <person name="Grimwood J."/>
            <person name="Barry K."/>
            <person name="Goodstein D."/>
            <person name="Schmutz J."/>
            <person name="Leebens-Mack J."/>
            <person name="Osbourn A."/>
        </authorList>
    </citation>
    <scope>NUCLEOTIDE SEQUENCE [LARGE SCALE GENOMIC DNA]</scope>
    <source>
        <strain evidence="5">cv. Norfolk2</strain>
        <strain evidence="4">JIC</strain>
        <tissue evidence="4">Leaf</tissue>
    </source>
</reference>
<keyword evidence="5" id="KW-1185">Reference proteome</keyword>
<name>A0AAW1LFB6_SAPOF</name>
<evidence type="ECO:0000256" key="1">
    <source>
        <dbReference type="SAM" id="MobiDB-lite"/>
    </source>
</evidence>
<feature type="domain" description="C2 NT-type" evidence="3">
    <location>
        <begin position="86"/>
        <end position="234"/>
    </location>
</feature>
<dbReference type="EMBL" id="JBDFQZ010000004">
    <property type="protein sequence ID" value="KAK9735077.1"/>
    <property type="molecule type" value="Genomic_DNA"/>
</dbReference>
<dbReference type="AlphaFoldDB" id="A0AAW1LFB6"/>
<dbReference type="EMBL" id="JBDFQZ010000004">
    <property type="protein sequence ID" value="KAK9735076.1"/>
    <property type="molecule type" value="Genomic_DNA"/>
</dbReference>
<feature type="compositionally biased region" description="Low complexity" evidence="1">
    <location>
        <begin position="331"/>
        <end position="344"/>
    </location>
</feature>
<dbReference type="PANTHER" id="PTHR33414:SF1">
    <property type="entry name" value="PROTEIN PLASTID MOVEMENT IMPAIRED 1-RELATED 1"/>
    <property type="match status" value="1"/>
</dbReference>
<dbReference type="CDD" id="cd00118">
    <property type="entry name" value="LysM"/>
    <property type="match status" value="1"/>
</dbReference>
<comment type="caution">
    <text evidence="4">The sequence shown here is derived from an EMBL/GenBank/DDBJ whole genome shotgun (WGS) entry which is preliminary data.</text>
</comment>
<dbReference type="EMBL" id="JBDFQZ010000004">
    <property type="protein sequence ID" value="KAK9735078.1"/>
    <property type="molecule type" value="Genomic_DNA"/>
</dbReference>
<dbReference type="Pfam" id="PF10358">
    <property type="entry name" value="NT-C2"/>
    <property type="match status" value="1"/>
</dbReference>
<dbReference type="InterPro" id="IPR036779">
    <property type="entry name" value="LysM_dom_sf"/>
</dbReference>
<evidence type="ECO:0000259" key="2">
    <source>
        <dbReference type="PROSITE" id="PS51782"/>
    </source>
</evidence>
<feature type="region of interest" description="Disordered" evidence="1">
    <location>
        <begin position="487"/>
        <end position="519"/>
    </location>
</feature>
<dbReference type="InterPro" id="IPR019448">
    <property type="entry name" value="NT-C2"/>
</dbReference>
<dbReference type="Pfam" id="PF01476">
    <property type="entry name" value="LysM"/>
    <property type="match status" value="1"/>
</dbReference>
<gene>
    <name evidence="4" type="ORF">RND81_04G182400</name>
</gene>
<dbReference type="InterPro" id="IPR048972">
    <property type="entry name" value="PMI1_PMIR1-2_C"/>
</dbReference>
<dbReference type="InterPro" id="IPR039614">
    <property type="entry name" value="PMI1-like"/>
</dbReference>
<dbReference type="Proteomes" id="UP001443914">
    <property type="component" value="Unassembled WGS sequence"/>
</dbReference>
<feature type="compositionally biased region" description="Acidic residues" evidence="1">
    <location>
        <begin position="412"/>
        <end position="429"/>
    </location>
</feature>
<dbReference type="PROSITE" id="PS51782">
    <property type="entry name" value="LYSM"/>
    <property type="match status" value="1"/>
</dbReference>
<protein>
    <submittedName>
        <fullName evidence="4">Uncharacterized protein</fullName>
    </submittedName>
</protein>
<feature type="compositionally biased region" description="Acidic residues" evidence="1">
    <location>
        <begin position="502"/>
        <end position="512"/>
    </location>
</feature>
<evidence type="ECO:0000313" key="4">
    <source>
        <dbReference type="EMBL" id="KAK9735078.1"/>
    </source>
</evidence>
<sequence>MLRDGARSSSSKDRNKGKLLNETETISNSRHYSKSSSTNTSPLARRRSKSIDKGDLHSLRSKHVSDDLATKDKKSSWYWNPIKALTHVKHHRRFNSSFNLEVHRIEELPSKFDNVELRVHWETKGGEAVTKAVTVNKGVAEFKEILTHTCSVHGSRNGSNHSVKYDAKHFVLYAAVRGNPKLDIGKHHFDLTRLLPLTLEELDDGKSSGTWATSFKLSGEAKGAIMSVTFRYVVLREGIAQNNKNVHQLLDSKAAIVNSVNFNQRDAKGTTSMSMDDIITLHEDPSARMTDFSNAVNILYQKLDEEQVDSPVDVKHEIVFPADDSAPVKYSDGSPSGPSKGRSPNVCDDAGFSSEKGLDSEKKAELDGKYEFPADDPVHEPLEHSECSPSNSYIENEGEDAKSSFAEKGLDAEESEEKGENVTDEEDEKSPEHTGVDDDVEDTSYEEGSTIVNEVIHDSNSEVKDVCTKESLLEDLESVMTHVAELEKDGMDTPDATSVVCDQDDENTDEPTDISPSHSFDDLANSESLNTLNAGKFSVSFSSDVESPRERLLREFLKEAEATGCSLIGSDIDEDDATDNVCYAPSVPESEEFSDDSDSLPVDQSEYPKIRAKVMDDIEPQELPEEWCPDEKASLCSSPYSITELGSPIYLPPNATSLPPVGEGLGSFVQTKTGGYLRSMNPDLFTHAKSGGRLVMQVSSPVVIPAKLGSSLMDVLQQLASMGLEKLSIEAKKIMPLEEITGTTIQQMTWEAVPQFDASNRQTSSSPKQTKTNYSEYASLEELVPLAMNKIEELSIEGLRIQSGMSDEEAPSNITAQSIGEFSAFEGKRVGSPSSVGLEGIAGLQLLDLKDTKTNGNDGDELMGLSLTLDEWIRLDSGQIDEDQPSDRVSKLLDAHHGNSKDLNFRCGLLGNKFKVALMVQLRDPLRNYEPVGTPMLALIQVERTFLPPKPSIYAVVDESMESYDEDDLEQFSKDERTREDLIPEFKICEVHVAGFEAEPGKKKMWGNAAQQQSGSRWLVANGMGKGNIKNHVMRPKIVSKYPLPAMITSQPGDTLWSISARCCGSGAKWKELAALNPHIRNPNVILYNETVRLH</sequence>
<feature type="compositionally biased region" description="Basic and acidic residues" evidence="1">
    <location>
        <begin position="356"/>
        <end position="386"/>
    </location>
</feature>
<organism evidence="4 5">
    <name type="scientific">Saponaria officinalis</name>
    <name type="common">Common soapwort</name>
    <name type="synonym">Lychnis saponaria</name>
    <dbReference type="NCBI Taxonomy" id="3572"/>
    <lineage>
        <taxon>Eukaryota</taxon>
        <taxon>Viridiplantae</taxon>
        <taxon>Streptophyta</taxon>
        <taxon>Embryophyta</taxon>
        <taxon>Tracheophyta</taxon>
        <taxon>Spermatophyta</taxon>
        <taxon>Magnoliopsida</taxon>
        <taxon>eudicotyledons</taxon>
        <taxon>Gunneridae</taxon>
        <taxon>Pentapetalae</taxon>
        <taxon>Caryophyllales</taxon>
        <taxon>Caryophyllaceae</taxon>
        <taxon>Caryophylleae</taxon>
        <taxon>Saponaria</taxon>
    </lineage>
</organism>
<feature type="domain" description="LysM" evidence="2">
    <location>
        <begin position="1046"/>
        <end position="1094"/>
    </location>
</feature>
<dbReference type="PROSITE" id="PS51840">
    <property type="entry name" value="C2_NT"/>
    <property type="match status" value="1"/>
</dbReference>
<dbReference type="PANTHER" id="PTHR33414">
    <property type="entry name" value="PROTEIN PLASTID MOVEMENT IMPAIRED 1-RELATED 1"/>
    <property type="match status" value="1"/>
</dbReference>
<accession>A0AAW1LFB6</accession>
<proteinExistence type="predicted"/>
<dbReference type="Gene3D" id="3.10.350.10">
    <property type="entry name" value="LysM domain"/>
    <property type="match status" value="1"/>
</dbReference>
<feature type="region of interest" description="Disordered" evidence="1">
    <location>
        <begin position="324"/>
        <end position="459"/>
    </location>
</feature>
<dbReference type="Pfam" id="PF21745">
    <property type="entry name" value="PMI1_PMIR1-2_C"/>
    <property type="match status" value="1"/>
</dbReference>